<reference evidence="4" key="1">
    <citation type="submission" date="2025-08" db="UniProtKB">
        <authorList>
            <consortium name="RefSeq"/>
        </authorList>
    </citation>
    <scope>IDENTIFICATION</scope>
    <source>
        <tissue evidence="4">Gonads</tissue>
    </source>
</reference>
<dbReference type="GO" id="GO:0070971">
    <property type="term" value="C:endoplasmic reticulum exit site"/>
    <property type="evidence" value="ECO:0007669"/>
    <property type="project" value="TreeGrafter"/>
</dbReference>
<feature type="compositionally biased region" description="Polar residues" evidence="1">
    <location>
        <begin position="278"/>
        <end position="305"/>
    </location>
</feature>
<feature type="compositionally biased region" description="Polar residues" evidence="1">
    <location>
        <begin position="197"/>
        <end position="227"/>
    </location>
</feature>
<dbReference type="KEGG" id="soy:115883757"/>
<dbReference type="Gene3D" id="3.10.20.90">
    <property type="entry name" value="Phosphatidylinositol 3-kinase Catalytic Subunit, Chain A, domain 1"/>
    <property type="match status" value="1"/>
</dbReference>
<dbReference type="InParanoid" id="A0A6J2Y2H5"/>
<feature type="region of interest" description="Disordered" evidence="1">
    <location>
        <begin position="272"/>
        <end position="343"/>
    </location>
</feature>
<dbReference type="Proteomes" id="UP000504635">
    <property type="component" value="Unplaced"/>
</dbReference>
<dbReference type="CDD" id="cd06401">
    <property type="entry name" value="PB1_TFG"/>
    <property type="match status" value="1"/>
</dbReference>
<dbReference type="RefSeq" id="XP_030758028.1">
    <property type="nucleotide sequence ID" value="XM_030902168.1"/>
</dbReference>
<dbReference type="GO" id="GO:0048208">
    <property type="term" value="P:COPII vesicle coating"/>
    <property type="evidence" value="ECO:0007669"/>
    <property type="project" value="InterPro"/>
</dbReference>
<dbReference type="InterPro" id="IPR053793">
    <property type="entry name" value="PB1-like"/>
</dbReference>
<dbReference type="SMART" id="SM00666">
    <property type="entry name" value="PB1"/>
    <property type="match status" value="1"/>
</dbReference>
<dbReference type="GO" id="GO:0042802">
    <property type="term" value="F:identical protein binding"/>
    <property type="evidence" value="ECO:0007669"/>
    <property type="project" value="InterPro"/>
</dbReference>
<organism evidence="3 4">
    <name type="scientific">Sitophilus oryzae</name>
    <name type="common">Rice weevil</name>
    <name type="synonym">Curculio oryzae</name>
    <dbReference type="NCBI Taxonomy" id="7048"/>
    <lineage>
        <taxon>Eukaryota</taxon>
        <taxon>Metazoa</taxon>
        <taxon>Ecdysozoa</taxon>
        <taxon>Arthropoda</taxon>
        <taxon>Hexapoda</taxon>
        <taxon>Insecta</taxon>
        <taxon>Pterygota</taxon>
        <taxon>Neoptera</taxon>
        <taxon>Endopterygota</taxon>
        <taxon>Coleoptera</taxon>
        <taxon>Polyphaga</taxon>
        <taxon>Cucujiformia</taxon>
        <taxon>Curculionidae</taxon>
        <taxon>Dryophthorinae</taxon>
        <taxon>Sitophilus</taxon>
    </lineage>
</organism>
<keyword evidence="3" id="KW-1185">Reference proteome</keyword>
<evidence type="ECO:0000256" key="1">
    <source>
        <dbReference type="SAM" id="MobiDB-lite"/>
    </source>
</evidence>
<dbReference type="Pfam" id="PF00564">
    <property type="entry name" value="PB1"/>
    <property type="match status" value="1"/>
</dbReference>
<gene>
    <name evidence="4" type="primary">LOC115883757</name>
</gene>
<dbReference type="InterPro" id="IPR000270">
    <property type="entry name" value="PB1_dom"/>
</dbReference>
<evidence type="ECO:0000313" key="4">
    <source>
        <dbReference type="RefSeq" id="XP_030758028.1"/>
    </source>
</evidence>
<dbReference type="AlphaFoldDB" id="A0A6J2Y2H5"/>
<proteinExistence type="predicted"/>
<feature type="compositionally biased region" description="Polar residues" evidence="1">
    <location>
        <begin position="149"/>
        <end position="176"/>
    </location>
</feature>
<feature type="region of interest" description="Disordered" evidence="1">
    <location>
        <begin position="149"/>
        <end position="240"/>
    </location>
</feature>
<dbReference type="PROSITE" id="PS51745">
    <property type="entry name" value="PB1"/>
    <property type="match status" value="1"/>
</dbReference>
<dbReference type="InterPro" id="IPR034857">
    <property type="entry name" value="PB1_TFG"/>
</dbReference>
<name>A0A6J2Y2H5_SITOR</name>
<protein>
    <submittedName>
        <fullName evidence="4">Protein TFG-like isoform X1</fullName>
    </submittedName>
</protein>
<dbReference type="InterPro" id="IPR033512">
    <property type="entry name" value="TFG"/>
</dbReference>
<dbReference type="GeneID" id="115883757"/>
<dbReference type="PANTHER" id="PTHR15335">
    <property type="entry name" value="PROTEIN TFG"/>
    <property type="match status" value="1"/>
</dbReference>
<dbReference type="PANTHER" id="PTHR15335:SF7">
    <property type="entry name" value="PROTEIN TFG"/>
    <property type="match status" value="1"/>
</dbReference>
<feature type="domain" description="PB1" evidence="2">
    <location>
        <begin position="23"/>
        <end position="104"/>
    </location>
</feature>
<sequence>MRKQLFSGGEKMEVKTDLDLSGKLIIKVQFGDDIRRIPIHNEAITYDELVLMMQRVFRGKLSANDDITLKYKDEDGDLVTIFDSTDLSFAIQCSRILKLQVLLNSEIKKEYEGITQTEVVNLKKQIKTIRDQVNKLLDILDNVKPMKSSLTLQDPSESALDSSQSSNTLNKVNSSEFDPLQEKSQKNGTEEQKEPSKPSTPQISSEGSNSRPQSASMIPSSNQVSGPQQPPVPTSAAANPHMSDYFARGSLSMQYPGLGGYPQQYNFPSTGRYVPQVMDSSQVPSSNAYTNPPQGSIPYPTQQQYGHPPASVVYPPTGGQGNPYSKAFSQPNPQQHGYMPPRQ</sequence>
<evidence type="ECO:0000259" key="2">
    <source>
        <dbReference type="PROSITE" id="PS51745"/>
    </source>
</evidence>
<evidence type="ECO:0000313" key="3">
    <source>
        <dbReference type="Proteomes" id="UP000504635"/>
    </source>
</evidence>
<dbReference type="OrthoDB" id="1594986at2759"/>
<accession>A0A6J2Y2H5</accession>
<feature type="compositionally biased region" description="Basic and acidic residues" evidence="1">
    <location>
        <begin position="180"/>
        <end position="196"/>
    </location>
</feature>
<dbReference type="SUPFAM" id="SSF54277">
    <property type="entry name" value="CAD &amp; PB1 domains"/>
    <property type="match status" value="1"/>
</dbReference>